<keyword evidence="4" id="KW-1185">Reference proteome</keyword>
<dbReference type="SUPFAM" id="SSF53850">
    <property type="entry name" value="Periplasmic binding protein-like II"/>
    <property type="match status" value="1"/>
</dbReference>
<proteinExistence type="inferred from homology"/>
<protein>
    <recommendedName>
        <fullName evidence="2">LysR substrate-binding domain-containing protein</fullName>
    </recommendedName>
</protein>
<comment type="similarity">
    <text evidence="1">Belongs to the LysR transcriptional regulatory family.</text>
</comment>
<dbReference type="Pfam" id="PF03466">
    <property type="entry name" value="LysR_substrate"/>
    <property type="match status" value="1"/>
</dbReference>
<dbReference type="EMBL" id="MTBO01000010">
    <property type="protein sequence ID" value="OSI17444.1"/>
    <property type="molecule type" value="Genomic_DNA"/>
</dbReference>
<organism evidence="3 4">
    <name type="scientific">Neisseria dentiae</name>
    <dbReference type="NCBI Taxonomy" id="194197"/>
    <lineage>
        <taxon>Bacteria</taxon>
        <taxon>Pseudomonadati</taxon>
        <taxon>Pseudomonadota</taxon>
        <taxon>Betaproteobacteria</taxon>
        <taxon>Neisseriales</taxon>
        <taxon>Neisseriaceae</taxon>
        <taxon>Neisseria</taxon>
    </lineage>
</organism>
<sequence length="82" mass="9255">MAVNGPLMPDDFELMQQAALDGVGLAYSEVTQCSQYFESGQLIRVLADWCTPYPGFFLYYPSRRTSAALRALIEMLRYPLPV</sequence>
<dbReference type="InterPro" id="IPR005119">
    <property type="entry name" value="LysR_subst-bd"/>
</dbReference>
<dbReference type="AlphaFoldDB" id="A0A1X3DCL2"/>
<dbReference type="GO" id="GO:0006351">
    <property type="term" value="P:DNA-templated transcription"/>
    <property type="evidence" value="ECO:0007669"/>
    <property type="project" value="TreeGrafter"/>
</dbReference>
<feature type="domain" description="LysR substrate-binding" evidence="2">
    <location>
        <begin position="10"/>
        <end position="77"/>
    </location>
</feature>
<dbReference type="PANTHER" id="PTHR30537:SF1">
    <property type="entry name" value="HTH-TYPE TRANSCRIPTIONAL REGULATOR PGRR"/>
    <property type="match status" value="1"/>
</dbReference>
<dbReference type="GO" id="GO:0003700">
    <property type="term" value="F:DNA-binding transcription factor activity"/>
    <property type="evidence" value="ECO:0007669"/>
    <property type="project" value="TreeGrafter"/>
</dbReference>
<dbReference type="InterPro" id="IPR058163">
    <property type="entry name" value="LysR-type_TF_proteobact-type"/>
</dbReference>
<evidence type="ECO:0000313" key="3">
    <source>
        <dbReference type="EMBL" id="OSI17444.1"/>
    </source>
</evidence>
<comment type="caution">
    <text evidence="3">The sequence shown here is derived from an EMBL/GenBank/DDBJ whole genome shotgun (WGS) entry which is preliminary data.</text>
</comment>
<reference evidence="4" key="1">
    <citation type="submission" date="2017-01" db="EMBL/GenBank/DDBJ databases">
        <authorList>
            <person name="Wolfgang W.J."/>
            <person name="Cole J."/>
            <person name="Wroblewski D."/>
            <person name="Mcginnis J."/>
            <person name="Musser K.A."/>
        </authorList>
    </citation>
    <scope>NUCLEOTIDE SEQUENCE [LARGE SCALE GENOMIC DNA]</scope>
    <source>
        <strain evidence="4">DSM 19151</strain>
    </source>
</reference>
<evidence type="ECO:0000313" key="4">
    <source>
        <dbReference type="Proteomes" id="UP000193118"/>
    </source>
</evidence>
<dbReference type="Proteomes" id="UP000193118">
    <property type="component" value="Unassembled WGS sequence"/>
</dbReference>
<dbReference type="Gene3D" id="3.40.190.290">
    <property type="match status" value="1"/>
</dbReference>
<dbReference type="PANTHER" id="PTHR30537">
    <property type="entry name" value="HTH-TYPE TRANSCRIPTIONAL REGULATOR"/>
    <property type="match status" value="1"/>
</dbReference>
<gene>
    <name evidence="3" type="ORF">BWD09_05475</name>
</gene>
<accession>A0A1X3DCL2</accession>
<dbReference type="STRING" id="194197.BWD09_05475"/>
<dbReference type="GO" id="GO:0043565">
    <property type="term" value="F:sequence-specific DNA binding"/>
    <property type="evidence" value="ECO:0007669"/>
    <property type="project" value="TreeGrafter"/>
</dbReference>
<evidence type="ECO:0000259" key="2">
    <source>
        <dbReference type="Pfam" id="PF03466"/>
    </source>
</evidence>
<evidence type="ECO:0000256" key="1">
    <source>
        <dbReference type="ARBA" id="ARBA00009437"/>
    </source>
</evidence>
<name>A0A1X3DCL2_9NEIS</name>